<comment type="subcellular location">
    <subcellularLocation>
        <location evidence="1">Cell inner membrane</location>
        <topology evidence="1">Single-pass membrane protein</topology>
    </subcellularLocation>
</comment>
<dbReference type="EMBL" id="MDEK01000001">
    <property type="protein sequence ID" value="PPU85308.1"/>
    <property type="molecule type" value="Genomic_DNA"/>
</dbReference>
<dbReference type="InterPro" id="IPR045584">
    <property type="entry name" value="Pilin-like"/>
</dbReference>
<evidence type="ECO:0000256" key="2">
    <source>
        <dbReference type="ARBA" id="ARBA00021549"/>
    </source>
</evidence>
<dbReference type="AlphaFoldDB" id="A0A2P5Z9J2"/>
<dbReference type="Pfam" id="PF12019">
    <property type="entry name" value="GspH"/>
    <property type="match status" value="1"/>
</dbReference>
<evidence type="ECO:0000259" key="12">
    <source>
        <dbReference type="Pfam" id="PF12019"/>
    </source>
</evidence>
<comment type="similarity">
    <text evidence="9">Belongs to the GSP H family.</text>
</comment>
<evidence type="ECO:0000256" key="7">
    <source>
        <dbReference type="ARBA" id="ARBA00022989"/>
    </source>
</evidence>
<protein>
    <recommendedName>
        <fullName evidence="2">Type II secretion system protein H</fullName>
    </recommendedName>
    <alternativeName>
        <fullName evidence="10">General secretion pathway protein H</fullName>
    </alternativeName>
</protein>
<organism evidence="13 14">
    <name type="scientific">Xanthomonas sacchari</name>
    <dbReference type="NCBI Taxonomy" id="56458"/>
    <lineage>
        <taxon>Bacteria</taxon>
        <taxon>Pseudomonadati</taxon>
        <taxon>Pseudomonadota</taxon>
        <taxon>Gammaproteobacteria</taxon>
        <taxon>Lysobacterales</taxon>
        <taxon>Lysobacteraceae</taxon>
        <taxon>Xanthomonas</taxon>
    </lineage>
</organism>
<keyword evidence="5" id="KW-0997">Cell inner membrane</keyword>
<evidence type="ECO:0000256" key="5">
    <source>
        <dbReference type="ARBA" id="ARBA00022519"/>
    </source>
</evidence>
<name>A0A2P5Z9J2_9XANT</name>
<evidence type="ECO:0000256" key="11">
    <source>
        <dbReference type="SAM" id="Phobius"/>
    </source>
</evidence>
<comment type="caution">
    <text evidence="13">The sequence shown here is derived from an EMBL/GenBank/DDBJ whole genome shotgun (WGS) entry which is preliminary data.</text>
</comment>
<dbReference type="InterPro" id="IPR012902">
    <property type="entry name" value="N_methyl_site"/>
</dbReference>
<evidence type="ECO:0000256" key="4">
    <source>
        <dbReference type="ARBA" id="ARBA00022481"/>
    </source>
</evidence>
<dbReference type="GO" id="GO:0015628">
    <property type="term" value="P:protein secretion by the type II secretion system"/>
    <property type="evidence" value="ECO:0007669"/>
    <property type="project" value="InterPro"/>
</dbReference>
<evidence type="ECO:0000256" key="3">
    <source>
        <dbReference type="ARBA" id="ARBA00022475"/>
    </source>
</evidence>
<dbReference type="GO" id="GO:0005886">
    <property type="term" value="C:plasma membrane"/>
    <property type="evidence" value="ECO:0007669"/>
    <property type="project" value="UniProtKB-SubCell"/>
</dbReference>
<evidence type="ECO:0000256" key="8">
    <source>
        <dbReference type="ARBA" id="ARBA00023136"/>
    </source>
</evidence>
<keyword evidence="4" id="KW-0488">Methylation</keyword>
<dbReference type="InterPro" id="IPR022346">
    <property type="entry name" value="T2SS_GspH"/>
</dbReference>
<keyword evidence="8 11" id="KW-0472">Membrane</keyword>
<evidence type="ECO:0000313" key="14">
    <source>
        <dbReference type="Proteomes" id="UP000247346"/>
    </source>
</evidence>
<evidence type="ECO:0000313" key="13">
    <source>
        <dbReference type="EMBL" id="PPU85308.1"/>
    </source>
</evidence>
<dbReference type="Proteomes" id="UP000247346">
    <property type="component" value="Unassembled WGS sequence"/>
</dbReference>
<dbReference type="OrthoDB" id="2313614at2"/>
<dbReference type="GeneID" id="93879634"/>
<dbReference type="SUPFAM" id="SSF54523">
    <property type="entry name" value="Pili subunits"/>
    <property type="match status" value="1"/>
</dbReference>
<dbReference type="GO" id="GO:0015627">
    <property type="term" value="C:type II protein secretion system complex"/>
    <property type="evidence" value="ECO:0007669"/>
    <property type="project" value="InterPro"/>
</dbReference>
<gene>
    <name evidence="13" type="ORF">XsacCFBP4641_01575</name>
</gene>
<keyword evidence="7 11" id="KW-1133">Transmembrane helix</keyword>
<evidence type="ECO:0000256" key="10">
    <source>
        <dbReference type="ARBA" id="ARBA00030775"/>
    </source>
</evidence>
<proteinExistence type="inferred from homology"/>
<reference evidence="13 14" key="1">
    <citation type="submission" date="2016-08" db="EMBL/GenBank/DDBJ databases">
        <authorList>
            <person name="Seilhamer J.J."/>
        </authorList>
    </citation>
    <scope>NUCLEOTIDE SEQUENCE [LARGE SCALE GENOMIC DNA]</scope>
    <source>
        <strain evidence="13 14">CFBP4641</strain>
    </source>
</reference>
<keyword evidence="3" id="KW-1003">Cell membrane</keyword>
<dbReference type="Gene3D" id="3.55.40.10">
    <property type="entry name" value="minor pseudopilin epsh domain"/>
    <property type="match status" value="1"/>
</dbReference>
<sequence>MRNAAIKGYTLLEAMIVMAVLCLVAGIGLPAFRELLASQRLTAATHQLSAHFALARSSAISSGVPVSACPSNGASSCRGDSDWSQGWLVFRDPERQGQPIAPDSILSEGSAPGAGKLVLRSNQGRPSIRFLPDGRSAGSNLTVNICERGRLRAAVVVNNTGRIRTRKATEPMPCRAPD</sequence>
<accession>A0A2P5Z9J2</accession>
<dbReference type="Pfam" id="PF07963">
    <property type="entry name" value="N_methyl"/>
    <property type="match status" value="1"/>
</dbReference>
<keyword evidence="6 11" id="KW-0812">Transmembrane</keyword>
<dbReference type="NCBIfam" id="TIGR02532">
    <property type="entry name" value="IV_pilin_GFxxxE"/>
    <property type="match status" value="1"/>
</dbReference>
<evidence type="ECO:0000256" key="9">
    <source>
        <dbReference type="ARBA" id="ARBA00025772"/>
    </source>
</evidence>
<dbReference type="STRING" id="56458.SB85_04400"/>
<dbReference type="RefSeq" id="WP_010342099.1">
    <property type="nucleotide sequence ID" value="NZ_CP132343.1"/>
</dbReference>
<evidence type="ECO:0000256" key="6">
    <source>
        <dbReference type="ARBA" id="ARBA00022692"/>
    </source>
</evidence>
<feature type="transmembrane region" description="Helical" evidence="11">
    <location>
        <begin position="12"/>
        <end position="32"/>
    </location>
</feature>
<evidence type="ECO:0000256" key="1">
    <source>
        <dbReference type="ARBA" id="ARBA00004377"/>
    </source>
</evidence>
<feature type="domain" description="General secretion pathway GspH" evidence="12">
    <location>
        <begin position="44"/>
        <end position="161"/>
    </location>
</feature>